<evidence type="ECO:0000313" key="19">
    <source>
        <dbReference type="RefSeq" id="XP_022104848.1"/>
    </source>
</evidence>
<dbReference type="PIRSF" id="PIRSF001191">
    <property type="entry name" value="Peptidase_M10A_matrix"/>
    <property type="match status" value="1"/>
</dbReference>
<keyword evidence="3 13" id="KW-0479">Metal-binding</keyword>
<feature type="binding site" evidence="14">
    <location>
        <position position="337"/>
    </location>
    <ligand>
        <name>Ca(2+)</name>
        <dbReference type="ChEBI" id="CHEBI:29108"/>
        <label>5</label>
    </ligand>
</feature>
<dbReference type="GO" id="GO:0004222">
    <property type="term" value="F:metalloendopeptidase activity"/>
    <property type="evidence" value="ECO:0007669"/>
    <property type="project" value="InterPro"/>
</dbReference>
<feature type="binding site" evidence="13">
    <location>
        <position position="173"/>
    </location>
    <ligand>
        <name>Zn(2+)</name>
        <dbReference type="ChEBI" id="CHEBI:29105"/>
        <label>2</label>
        <note>catalytic</note>
    </ligand>
</feature>
<proteinExistence type="inferred from homology"/>
<evidence type="ECO:0000256" key="6">
    <source>
        <dbReference type="ARBA" id="ARBA00022801"/>
    </source>
</evidence>
<feature type="active site" evidence="12">
    <location>
        <position position="174"/>
    </location>
</feature>
<dbReference type="Pfam" id="PF00045">
    <property type="entry name" value="Hemopexin"/>
    <property type="match status" value="3"/>
</dbReference>
<comment type="similarity">
    <text evidence="1">Belongs to the peptidase M10A family.</text>
</comment>
<feature type="repeat" description="Hemopexin" evidence="16">
    <location>
        <begin position="284"/>
        <end position="330"/>
    </location>
</feature>
<evidence type="ECO:0000313" key="18">
    <source>
        <dbReference type="Proteomes" id="UP000694845"/>
    </source>
</evidence>
<keyword evidence="8 14" id="KW-0106">Calcium</keyword>
<evidence type="ECO:0000256" key="12">
    <source>
        <dbReference type="PIRSR" id="PIRSR001191-1"/>
    </source>
</evidence>
<dbReference type="PRINTS" id="PR00138">
    <property type="entry name" value="MATRIXIN"/>
</dbReference>
<feature type="binding site" evidence="14">
    <location>
        <position position="288"/>
    </location>
    <ligand>
        <name>Ca(2+)</name>
        <dbReference type="ChEBI" id="CHEBI:29108"/>
        <label>4</label>
    </ligand>
</feature>
<keyword evidence="9" id="KW-0482">Metalloprotease</keyword>
<dbReference type="SMART" id="SM00235">
    <property type="entry name" value="ZnMc"/>
    <property type="match status" value="1"/>
</dbReference>
<feature type="domain" description="Peptidase metallopeptidase" evidence="17">
    <location>
        <begin position="60"/>
        <end position="218"/>
    </location>
</feature>
<evidence type="ECO:0000256" key="9">
    <source>
        <dbReference type="ARBA" id="ARBA00023049"/>
    </source>
</evidence>
<sequence length="457" mass="51324">MTWNSEAMERGVCKFQFMTGLNETCKLDEATLAMMNRPRCGVPDITDGSLATRRVRRYSYGRRWPTSSLTYRIDNVTPDITNREDIENTFVAALEIWSNVSSLTFTRVFGDTPANIAVRFAVRDHGDQASFDGARGVLAHAFLPYDGRVHLDEDELWTMNTYAGINLFQVAAHEFGHALGLGHTHVRSALMAPTYSGYVPNMQLDSDDIAGIQALYGQKPYGSSEEDMPPDPPGCTGDVDAVTTTRDRSTYVFEGSQVWKFASGTSQIATGFPKPIATALPGLPDNIDAAFYYPPSGKTYIFKGSQYWRIDNEELDNGYPRDITPNWRGLPNDIDAAFIWSGNSRVYFIKGDRYYRFYGGVEGGYPRPLSVWRIPGNRVGAAMQWINRRTYFLTPSGDYYRFDDRQFQPERGYPRSVAEVWQRCSSNLQELLEPNDGVSLAPSLLVLIMAVLLLSIP</sequence>
<name>A0A8B7ZGR6_ACAPL</name>
<dbReference type="PANTHER" id="PTHR10201">
    <property type="entry name" value="MATRIX METALLOPROTEINASE"/>
    <property type="match status" value="1"/>
</dbReference>
<feature type="binding site" evidence="13">
    <location>
        <position position="177"/>
    </location>
    <ligand>
        <name>Zn(2+)</name>
        <dbReference type="ChEBI" id="CHEBI:29105"/>
        <label>2</label>
        <note>catalytic</note>
    </ligand>
</feature>
<gene>
    <name evidence="19" type="primary">LOC110986884</name>
</gene>
<feature type="binding site" evidence="14">
    <location>
        <position position="150"/>
    </location>
    <ligand>
        <name>Zn(2+)</name>
        <dbReference type="ChEBI" id="CHEBI:29105"/>
        <label>1</label>
    </ligand>
</feature>
<keyword evidence="5" id="KW-0677">Repeat</keyword>
<dbReference type="SMART" id="SM00120">
    <property type="entry name" value="HX"/>
    <property type="match status" value="4"/>
</dbReference>
<evidence type="ECO:0000256" key="16">
    <source>
        <dbReference type="PROSITE-ProRule" id="PRU01011"/>
    </source>
</evidence>
<feature type="binding site" evidence="14">
    <location>
        <position position="140"/>
    </location>
    <ligand>
        <name>Zn(2+)</name>
        <dbReference type="ChEBI" id="CHEBI:29105"/>
        <label>1</label>
    </ligand>
</feature>
<dbReference type="Pfam" id="PF00413">
    <property type="entry name" value="Peptidase_M10"/>
    <property type="match status" value="1"/>
</dbReference>
<dbReference type="PANTHER" id="PTHR10201:SF331">
    <property type="entry name" value="MATRIX METALLOPROTEINASE-14-LIKE ISOFORM X1"/>
    <property type="match status" value="1"/>
</dbReference>
<feature type="binding site" evidence="14">
    <location>
        <position position="155"/>
    </location>
    <ligand>
        <name>Ca(2+)</name>
        <dbReference type="ChEBI" id="CHEBI:29108"/>
        <label>3</label>
    </ligand>
</feature>
<feature type="repeat" description="Hemopexin" evidence="16">
    <location>
        <begin position="236"/>
        <end position="283"/>
    </location>
</feature>
<dbReference type="CDD" id="cd00094">
    <property type="entry name" value="HX"/>
    <property type="match status" value="1"/>
</dbReference>
<keyword evidence="11" id="KW-1015">Disulfide bond</keyword>
<comment type="cofactor">
    <cofactor evidence="14">
        <name>Zn(2+)</name>
        <dbReference type="ChEBI" id="CHEBI:29105"/>
    </cofactor>
    <text evidence="14">Binds 2 Zn(2+) ions per subunit.</text>
</comment>
<keyword evidence="10" id="KW-0865">Zymogen</keyword>
<protein>
    <submittedName>
        <fullName evidence="19">Matrix metalloproteinase-16-like</fullName>
    </submittedName>
</protein>
<dbReference type="InterPro" id="IPR021158">
    <property type="entry name" value="Pept_M10A_Zn_BS"/>
</dbReference>
<dbReference type="PROSITE" id="PS00024">
    <property type="entry name" value="HEMOPEXIN"/>
    <property type="match status" value="1"/>
</dbReference>
<dbReference type="GO" id="GO:0031012">
    <property type="term" value="C:extracellular matrix"/>
    <property type="evidence" value="ECO:0007669"/>
    <property type="project" value="InterPro"/>
</dbReference>
<dbReference type="GeneID" id="110986884"/>
<feature type="binding site" evidence="14">
    <location>
        <position position="191"/>
    </location>
    <ligand>
        <name>Zn(2+)</name>
        <dbReference type="ChEBI" id="CHEBI:29105"/>
        <label>2</label>
        <note>catalytic</note>
    </ligand>
</feature>
<dbReference type="CDD" id="cd04278">
    <property type="entry name" value="ZnMc_MMP"/>
    <property type="match status" value="1"/>
</dbReference>
<feature type="binding site" evidence="14">
    <location>
        <position position="155"/>
    </location>
    <ligand>
        <name>Ca(2+)</name>
        <dbReference type="ChEBI" id="CHEBI:29108"/>
        <label>1</label>
    </ligand>
</feature>
<evidence type="ECO:0000256" key="11">
    <source>
        <dbReference type="ARBA" id="ARBA00023157"/>
    </source>
</evidence>
<evidence type="ECO:0000256" key="13">
    <source>
        <dbReference type="PIRSR" id="PIRSR001191-2"/>
    </source>
</evidence>
<feature type="binding site" evidence="14">
    <location>
        <position position="125"/>
    </location>
    <ligand>
        <name>Zn(2+)</name>
        <dbReference type="ChEBI" id="CHEBI:29105"/>
        <label>1</label>
    </ligand>
</feature>
<feature type="binding site" evidence="14">
    <location>
        <position position="127"/>
    </location>
    <ligand>
        <name>Zn(2+)</name>
        <dbReference type="ChEBI" id="CHEBI:29105"/>
        <label>1</label>
    </ligand>
</feature>
<dbReference type="GO" id="GO:0030574">
    <property type="term" value="P:collagen catabolic process"/>
    <property type="evidence" value="ECO:0007669"/>
    <property type="project" value="TreeGrafter"/>
</dbReference>
<dbReference type="InterPro" id="IPR000585">
    <property type="entry name" value="Hemopexin-like_dom"/>
</dbReference>
<dbReference type="OrthoDB" id="406838at2759"/>
<dbReference type="KEGG" id="aplc:110986884"/>
<dbReference type="GO" id="GO:0005615">
    <property type="term" value="C:extracellular space"/>
    <property type="evidence" value="ECO:0007669"/>
    <property type="project" value="TreeGrafter"/>
</dbReference>
<feature type="binding site" description="in inhibited form" evidence="14">
    <location>
        <position position="40"/>
    </location>
    <ligand>
        <name>Zn(2+)</name>
        <dbReference type="ChEBI" id="CHEBI:29105"/>
        <label>2</label>
        <note>catalytic</note>
    </ligand>
</feature>
<feature type="binding site" evidence="14">
    <location>
        <position position="133"/>
    </location>
    <ligand>
        <name>Ca(2+)</name>
        <dbReference type="ChEBI" id="CHEBI:29108"/>
        <label>3</label>
    </ligand>
</feature>
<feature type="binding site" evidence="14">
    <location>
        <position position="290"/>
    </location>
    <ligand>
        <name>Ca(2+)</name>
        <dbReference type="ChEBI" id="CHEBI:29108"/>
        <label>5</label>
    </ligand>
</feature>
<dbReference type="InterPro" id="IPR018487">
    <property type="entry name" value="Hemopexin-like_repeat"/>
</dbReference>
<dbReference type="InterPro" id="IPR036375">
    <property type="entry name" value="Hemopexin-like_dom_sf"/>
</dbReference>
<dbReference type="AlphaFoldDB" id="A0A8B7ZGR6"/>
<keyword evidence="6" id="KW-0378">Hydrolase</keyword>
<dbReference type="GO" id="GO:0030198">
    <property type="term" value="P:extracellular matrix organization"/>
    <property type="evidence" value="ECO:0007669"/>
    <property type="project" value="TreeGrafter"/>
</dbReference>
<dbReference type="Gene3D" id="2.110.10.10">
    <property type="entry name" value="Hemopexin-like domain"/>
    <property type="match status" value="2"/>
</dbReference>
<reference evidence="19" key="1">
    <citation type="submission" date="2025-08" db="UniProtKB">
        <authorList>
            <consortium name="RefSeq"/>
        </authorList>
    </citation>
    <scope>IDENTIFICATION</scope>
</reference>
<dbReference type="InterPro" id="IPR006026">
    <property type="entry name" value="Peptidase_Metallo"/>
</dbReference>
<evidence type="ECO:0000256" key="5">
    <source>
        <dbReference type="ARBA" id="ARBA00022737"/>
    </source>
</evidence>
<evidence type="ECO:0000256" key="2">
    <source>
        <dbReference type="ARBA" id="ARBA00022670"/>
    </source>
</evidence>
<dbReference type="Proteomes" id="UP000694845">
    <property type="component" value="Unplaced"/>
</dbReference>
<dbReference type="InterPro" id="IPR036365">
    <property type="entry name" value="PGBD-like_sf"/>
</dbReference>
<evidence type="ECO:0000256" key="8">
    <source>
        <dbReference type="ARBA" id="ARBA00022837"/>
    </source>
</evidence>
<feature type="binding site" evidence="14">
    <location>
        <position position="79"/>
    </location>
    <ligand>
        <name>Ca(2+)</name>
        <dbReference type="ChEBI" id="CHEBI:29108"/>
        <label>1</label>
    </ligand>
</feature>
<evidence type="ECO:0000256" key="10">
    <source>
        <dbReference type="ARBA" id="ARBA00023145"/>
    </source>
</evidence>
<keyword evidence="18" id="KW-1185">Reference proteome</keyword>
<dbReference type="SUPFAM" id="SSF47090">
    <property type="entry name" value="PGBD-like"/>
    <property type="match status" value="1"/>
</dbReference>
<dbReference type="SUPFAM" id="SSF50923">
    <property type="entry name" value="Hemopexin-like domain"/>
    <property type="match status" value="1"/>
</dbReference>
<feature type="repeat" description="Hemopexin" evidence="16">
    <location>
        <begin position="331"/>
        <end position="376"/>
    </location>
</feature>
<comment type="cofactor">
    <cofactor evidence="14">
        <name>Ca(2+)</name>
        <dbReference type="ChEBI" id="CHEBI:29108"/>
    </cofactor>
    <text evidence="14">Can bind about 5 Ca(2+) ions per subunit.</text>
</comment>
<dbReference type="GO" id="GO:0008270">
    <property type="term" value="F:zinc ion binding"/>
    <property type="evidence" value="ECO:0007669"/>
    <property type="project" value="InterPro"/>
</dbReference>
<dbReference type="PROSITE" id="PS00546">
    <property type="entry name" value="CYSTEINE_SWITCH"/>
    <property type="match status" value="1"/>
</dbReference>
<dbReference type="InterPro" id="IPR024079">
    <property type="entry name" value="MetalloPept_cat_dom_sf"/>
</dbReference>
<dbReference type="Gene3D" id="3.40.390.10">
    <property type="entry name" value="Collagenase (Catalytic Domain)"/>
    <property type="match status" value="1"/>
</dbReference>
<evidence type="ECO:0000256" key="3">
    <source>
        <dbReference type="ARBA" id="ARBA00022723"/>
    </source>
</evidence>
<feature type="binding site" evidence="14">
    <location>
        <position position="152"/>
    </location>
    <ligand>
        <name>Ca(2+)</name>
        <dbReference type="ChEBI" id="CHEBI:29108"/>
        <label>3</label>
    </ligand>
</feature>
<keyword evidence="2" id="KW-0645">Protease</keyword>
<organism evidence="18 19">
    <name type="scientific">Acanthaster planci</name>
    <name type="common">Crown-of-thorns starfish</name>
    <dbReference type="NCBI Taxonomy" id="133434"/>
    <lineage>
        <taxon>Eukaryota</taxon>
        <taxon>Metazoa</taxon>
        <taxon>Echinodermata</taxon>
        <taxon>Eleutherozoa</taxon>
        <taxon>Asterozoa</taxon>
        <taxon>Asteroidea</taxon>
        <taxon>Valvatacea</taxon>
        <taxon>Valvatida</taxon>
        <taxon>Acanthasteridae</taxon>
        <taxon>Acanthaster</taxon>
    </lineage>
</organism>
<dbReference type="GO" id="GO:0006508">
    <property type="term" value="P:proteolysis"/>
    <property type="evidence" value="ECO:0007669"/>
    <property type="project" value="UniProtKB-KW"/>
</dbReference>
<dbReference type="InterPro" id="IPR021190">
    <property type="entry name" value="Pept_M10A"/>
</dbReference>
<dbReference type="InterPro" id="IPR033739">
    <property type="entry name" value="M10A_MMP"/>
</dbReference>
<evidence type="ECO:0000256" key="1">
    <source>
        <dbReference type="ARBA" id="ARBA00010370"/>
    </source>
</evidence>
<evidence type="ECO:0000256" key="15">
    <source>
        <dbReference type="PIRSR" id="PIRSR621190-4"/>
    </source>
</evidence>
<dbReference type="InterPro" id="IPR001818">
    <property type="entry name" value="Pept_M10_metallopeptidase"/>
</dbReference>
<dbReference type="RefSeq" id="XP_022104848.1">
    <property type="nucleotide sequence ID" value="XM_022249156.1"/>
</dbReference>
<feature type="binding site" evidence="13">
    <location>
        <position position="183"/>
    </location>
    <ligand>
        <name>Zn(2+)</name>
        <dbReference type="ChEBI" id="CHEBI:29105"/>
        <label>2</label>
        <note>catalytic</note>
    </ligand>
</feature>
<keyword evidence="7 13" id="KW-0862">Zinc</keyword>
<evidence type="ECO:0000256" key="7">
    <source>
        <dbReference type="ARBA" id="ARBA00022833"/>
    </source>
</evidence>
<feature type="modified residue" description="Phosphotyrosine; by PKDCC" evidence="15">
    <location>
        <position position="319"/>
    </location>
</feature>
<dbReference type="PROSITE" id="PS51642">
    <property type="entry name" value="HEMOPEXIN_2"/>
    <property type="match status" value="3"/>
</dbReference>
<accession>A0A8B7ZGR6</accession>
<feature type="binding site" evidence="14">
    <location>
        <position position="240"/>
    </location>
    <ligand>
        <name>Ca(2+)</name>
        <dbReference type="ChEBI" id="CHEBI:29108"/>
        <label>4</label>
    </ligand>
</feature>
<dbReference type="OMA" id="WRIDNEE"/>
<dbReference type="InterPro" id="IPR018486">
    <property type="entry name" value="Hemopexin_CS"/>
</dbReference>
<evidence type="ECO:0000256" key="4">
    <source>
        <dbReference type="ARBA" id="ARBA00022729"/>
    </source>
</evidence>
<feature type="binding site" evidence="14">
    <location>
        <position position="132"/>
    </location>
    <ligand>
        <name>Ca(2+)</name>
        <dbReference type="ChEBI" id="CHEBI:29108"/>
        <label>3</label>
    </ligand>
</feature>
<evidence type="ECO:0000259" key="17">
    <source>
        <dbReference type="SMART" id="SM00235"/>
    </source>
</evidence>
<dbReference type="SUPFAM" id="SSF55486">
    <property type="entry name" value="Metalloproteases ('zincins'), catalytic domain"/>
    <property type="match status" value="1"/>
</dbReference>
<keyword evidence="4" id="KW-0732">Signal</keyword>
<evidence type="ECO:0000256" key="14">
    <source>
        <dbReference type="PIRSR" id="PIRSR621190-2"/>
    </source>
</evidence>